<proteinExistence type="inferred from homology"/>
<dbReference type="Pfam" id="PF04616">
    <property type="entry name" value="Glyco_hydro_43"/>
    <property type="match status" value="1"/>
</dbReference>
<dbReference type="InterPro" id="IPR006710">
    <property type="entry name" value="Glyco_hydro_43"/>
</dbReference>
<evidence type="ECO:0000256" key="3">
    <source>
        <dbReference type="ARBA" id="ARBA00023295"/>
    </source>
</evidence>
<evidence type="ECO:0000256" key="4">
    <source>
        <dbReference type="PIRSR" id="PIRSR606710-2"/>
    </source>
</evidence>
<protein>
    <submittedName>
        <fullName evidence="6">GH43_32 / GH43 / GH43_30 / GH43_33 / GH43 _3 / GH43_31 / GH43_8 / GH43_5 / GH43_34 / GH43_9 / GH43_4 / GH43_17 / GH43_26 / GH43_1 / GH43_27 / GH 117 / GH43_28 / GH43_29</fullName>
    </submittedName>
</protein>
<evidence type="ECO:0000256" key="2">
    <source>
        <dbReference type="ARBA" id="ARBA00022801"/>
    </source>
</evidence>
<organism evidence="6">
    <name type="scientific">uncultured Frankineae bacterium</name>
    <dbReference type="NCBI Taxonomy" id="437475"/>
    <lineage>
        <taxon>Bacteria</taxon>
        <taxon>Bacillati</taxon>
        <taxon>Actinomycetota</taxon>
        <taxon>Actinomycetes</taxon>
        <taxon>Frankiales</taxon>
        <taxon>environmental samples</taxon>
    </lineage>
</organism>
<dbReference type="EMBL" id="CADCUB010000001">
    <property type="protein sequence ID" value="CAA9302948.1"/>
    <property type="molecule type" value="Genomic_DNA"/>
</dbReference>
<dbReference type="AlphaFoldDB" id="A0A6J4KF19"/>
<evidence type="ECO:0000313" key="6">
    <source>
        <dbReference type="EMBL" id="CAA9302948.1"/>
    </source>
</evidence>
<dbReference type="PANTHER" id="PTHR42812">
    <property type="entry name" value="BETA-XYLOSIDASE"/>
    <property type="match status" value="1"/>
</dbReference>
<dbReference type="Gene3D" id="2.115.10.20">
    <property type="entry name" value="Glycosyl hydrolase domain, family 43"/>
    <property type="match status" value="1"/>
</dbReference>
<sequence length="316" mass="34878">MSLPYRNPVHEGYFADPFVMQAPSSGSRYVAIGTGSVQDERAFEVLVSDDLVSWRSVGGALERPSGCGSDFWAPEVAEHDGRWWMYYSCGEGDVGHSLRVAVADSPVGPYVDQGVDLTPTERFAIDPHPFRDDDGTWYLFYARDVLEGERVGTMLAVDRLETMSRLAGEPRSVLTPSDDWQLFLRGRQMYGQTYDWHTLEGPFVRHHDGRYWCFYSGGSWLEPTYGVGVAVADTPLGPWTGHGDGPILATVPGQVVGPGHNSVVTGPHGADVLVYHAWDVAQTARRMCVDPLVWTEDGPRVDGPTWEPTDLERTGG</sequence>
<reference evidence="6" key="1">
    <citation type="submission" date="2020-02" db="EMBL/GenBank/DDBJ databases">
        <authorList>
            <person name="Meier V. D."/>
        </authorList>
    </citation>
    <scope>NUCLEOTIDE SEQUENCE</scope>
    <source>
        <strain evidence="6">AVDCRST_MAG07</strain>
    </source>
</reference>
<gene>
    <name evidence="6" type="ORF">AVDCRST_MAG07-1016</name>
</gene>
<dbReference type="InterPro" id="IPR023296">
    <property type="entry name" value="Glyco_hydro_beta-prop_sf"/>
</dbReference>
<dbReference type="PANTHER" id="PTHR42812:SF5">
    <property type="entry name" value="ENDO-ARABINASE"/>
    <property type="match status" value="1"/>
</dbReference>
<keyword evidence="2 5" id="KW-0378">Hydrolase</keyword>
<comment type="similarity">
    <text evidence="1 5">Belongs to the glycosyl hydrolase 43 family.</text>
</comment>
<dbReference type="InterPro" id="IPR051795">
    <property type="entry name" value="Glycosyl_Hydrlase_43"/>
</dbReference>
<feature type="site" description="Important for catalytic activity, responsible for pKa modulation of the active site Glu and correct orientation of both the proton donor and substrate" evidence="4">
    <location>
        <position position="126"/>
    </location>
</feature>
<accession>A0A6J4KF19</accession>
<name>A0A6J4KF19_9ACTN</name>
<evidence type="ECO:0000256" key="1">
    <source>
        <dbReference type="ARBA" id="ARBA00009865"/>
    </source>
</evidence>
<dbReference type="GO" id="GO:0005975">
    <property type="term" value="P:carbohydrate metabolic process"/>
    <property type="evidence" value="ECO:0007669"/>
    <property type="project" value="InterPro"/>
</dbReference>
<dbReference type="SUPFAM" id="SSF75005">
    <property type="entry name" value="Arabinanase/levansucrase/invertase"/>
    <property type="match status" value="1"/>
</dbReference>
<evidence type="ECO:0000256" key="5">
    <source>
        <dbReference type="RuleBase" id="RU361187"/>
    </source>
</evidence>
<dbReference type="CDD" id="cd08991">
    <property type="entry name" value="GH43_HoAraf43-like"/>
    <property type="match status" value="1"/>
</dbReference>
<dbReference type="GO" id="GO:0004553">
    <property type="term" value="F:hydrolase activity, hydrolyzing O-glycosyl compounds"/>
    <property type="evidence" value="ECO:0007669"/>
    <property type="project" value="InterPro"/>
</dbReference>
<keyword evidence="3 5" id="KW-0326">Glycosidase</keyword>